<sequence>MIPAEPLPRERVGTPWQLHPAGYFRQGLVGESYHSDQLERISGPEAAGEKQLVAELRREPRNPDDRDAIQVLINGGLVGYIPKEDAPDYQPELKAVESWGYTAQCPARLWWRREQHELVASVSLNLAEPGRIVSIVPRPVGELVLPPSRWFQVSGEAEHMDMLVPLLNRAYFPGRAFAYAQLELVDRTGPRSVIPIVVVRIGGGVVGELSRQTSARLKALLEPLRDAQVACYAEAELTGNALAAEVRVSLTMPEELRAGFVQQVEARLGRS</sequence>
<organism evidence="1">
    <name type="scientific">Kitasatospora sp. CMC57</name>
    <dbReference type="NCBI Taxonomy" id="3231513"/>
    <lineage>
        <taxon>Bacteria</taxon>
        <taxon>Bacillati</taxon>
        <taxon>Actinomycetota</taxon>
        <taxon>Actinomycetes</taxon>
        <taxon>Kitasatosporales</taxon>
        <taxon>Streptomycetaceae</taxon>
        <taxon>Kitasatospora</taxon>
    </lineage>
</organism>
<reference evidence="1" key="1">
    <citation type="submission" date="2024-07" db="EMBL/GenBank/DDBJ databases">
        <title>Complete genome sequences of cellulolytic bacteria, Kitasatospora sp. CMC57 and Streptomyces sp. CMC78, isolated from Japanese agricultural soil.</title>
        <authorList>
            <person name="Hashimoto T."/>
            <person name="Ito M."/>
            <person name="Iwamoto M."/>
            <person name="Fukahori D."/>
            <person name="Shoda T."/>
            <person name="Sakoda M."/>
            <person name="Morohoshi T."/>
            <person name="Mitsuboshi M."/>
            <person name="Nishizawa T."/>
        </authorList>
    </citation>
    <scope>NUCLEOTIDE SEQUENCE</scope>
    <source>
        <strain evidence="1">CMC57</strain>
    </source>
</reference>
<dbReference type="EMBL" id="AP035881">
    <property type="protein sequence ID" value="BFP45110.1"/>
    <property type="molecule type" value="Genomic_DNA"/>
</dbReference>
<evidence type="ECO:0000313" key="1">
    <source>
        <dbReference type="EMBL" id="BFP45110.1"/>
    </source>
</evidence>
<protein>
    <recommendedName>
        <fullName evidence="2">HIRAN domain-containing protein</fullName>
    </recommendedName>
</protein>
<dbReference type="AlphaFoldDB" id="A0AB33JSW2"/>
<accession>A0AB33JSW2</accession>
<gene>
    <name evidence="1" type="ORF">KCMC57_14780</name>
</gene>
<evidence type="ECO:0008006" key="2">
    <source>
        <dbReference type="Google" id="ProtNLM"/>
    </source>
</evidence>
<name>A0AB33JSW2_9ACTN</name>
<proteinExistence type="predicted"/>
<dbReference type="Gene3D" id="3.30.70.2330">
    <property type="match status" value="1"/>
</dbReference>